<name>A0A6J1EFR9_CUCMO</name>
<dbReference type="SUPFAM" id="SSF46689">
    <property type="entry name" value="Homeodomain-like"/>
    <property type="match status" value="1"/>
</dbReference>
<dbReference type="PANTHER" id="PTHR36968">
    <property type="entry name" value="HOMEOBOX-DDT DOMAIN PROTEIN RLT2"/>
    <property type="match status" value="1"/>
</dbReference>
<evidence type="ECO:0000313" key="10">
    <source>
        <dbReference type="Proteomes" id="UP000504609"/>
    </source>
</evidence>
<feature type="compositionally biased region" description="Low complexity" evidence="6">
    <location>
        <begin position="114"/>
        <end position="132"/>
    </location>
</feature>
<gene>
    <name evidence="11" type="primary">LOC111433910</name>
</gene>
<evidence type="ECO:0000256" key="5">
    <source>
        <dbReference type="RuleBase" id="RU000682"/>
    </source>
</evidence>
<feature type="compositionally biased region" description="Acidic residues" evidence="6">
    <location>
        <begin position="1677"/>
        <end position="1709"/>
    </location>
</feature>
<evidence type="ECO:0000256" key="3">
    <source>
        <dbReference type="ARBA" id="ARBA00023242"/>
    </source>
</evidence>
<protein>
    <submittedName>
        <fullName evidence="11">Homeobox-DDT domain protein RLT1-like isoform X1</fullName>
    </submittedName>
</protein>
<feature type="compositionally biased region" description="Basic residues" evidence="6">
    <location>
        <begin position="1507"/>
        <end position="1526"/>
    </location>
</feature>
<feature type="region of interest" description="Disordered" evidence="6">
    <location>
        <begin position="113"/>
        <end position="148"/>
    </location>
</feature>
<feature type="compositionally biased region" description="Basic and acidic residues" evidence="6">
    <location>
        <begin position="1542"/>
        <end position="1552"/>
    </location>
</feature>
<dbReference type="GO" id="GO:0003677">
    <property type="term" value="F:DNA binding"/>
    <property type="evidence" value="ECO:0007669"/>
    <property type="project" value="UniProtKB-UniRule"/>
</dbReference>
<feature type="compositionally biased region" description="Low complexity" evidence="6">
    <location>
        <begin position="1"/>
        <end position="25"/>
    </location>
</feature>
<dbReference type="Pfam" id="PF02791">
    <property type="entry name" value="DDT"/>
    <property type="match status" value="1"/>
</dbReference>
<feature type="compositionally biased region" description="Polar residues" evidence="6">
    <location>
        <begin position="1710"/>
        <end position="1719"/>
    </location>
</feature>
<feature type="compositionally biased region" description="Acidic residues" evidence="6">
    <location>
        <begin position="813"/>
        <end position="837"/>
    </location>
</feature>
<dbReference type="RefSeq" id="XP_022926947.1">
    <property type="nucleotide sequence ID" value="XM_023071179.1"/>
</dbReference>
<dbReference type="Pfam" id="PF05066">
    <property type="entry name" value="HARE-HTH"/>
    <property type="match status" value="1"/>
</dbReference>
<dbReference type="InterPro" id="IPR007759">
    <property type="entry name" value="Asxl_HARE-HTH"/>
</dbReference>
<dbReference type="CDD" id="cd00086">
    <property type="entry name" value="homeodomain"/>
    <property type="match status" value="1"/>
</dbReference>
<feature type="compositionally biased region" description="Basic and acidic residues" evidence="6">
    <location>
        <begin position="1492"/>
        <end position="1503"/>
    </location>
</feature>
<evidence type="ECO:0000259" key="9">
    <source>
        <dbReference type="PROSITE" id="PS51913"/>
    </source>
</evidence>
<feature type="region of interest" description="Disordered" evidence="6">
    <location>
        <begin position="1621"/>
        <end position="1734"/>
    </location>
</feature>
<feature type="region of interest" description="Disordered" evidence="6">
    <location>
        <begin position="863"/>
        <end position="884"/>
    </location>
</feature>
<dbReference type="SMART" id="SM00389">
    <property type="entry name" value="HOX"/>
    <property type="match status" value="1"/>
</dbReference>
<keyword evidence="4 5" id="KW-0371">Homeobox</keyword>
<feature type="region of interest" description="Disordered" evidence="6">
    <location>
        <begin position="1190"/>
        <end position="1210"/>
    </location>
</feature>
<dbReference type="InterPro" id="IPR018501">
    <property type="entry name" value="DDT_dom"/>
</dbReference>
<dbReference type="InterPro" id="IPR009057">
    <property type="entry name" value="Homeodomain-like_sf"/>
</dbReference>
<dbReference type="InterPro" id="IPR028942">
    <property type="entry name" value="WHIM1_dom"/>
</dbReference>
<dbReference type="KEGG" id="cmos:111433910"/>
<dbReference type="Pfam" id="PF15613">
    <property type="entry name" value="WSD"/>
    <property type="match status" value="1"/>
</dbReference>
<feature type="region of interest" description="Disordered" evidence="6">
    <location>
        <begin position="812"/>
        <end position="845"/>
    </location>
</feature>
<feature type="compositionally biased region" description="Acidic residues" evidence="6">
    <location>
        <begin position="1621"/>
        <end position="1634"/>
    </location>
</feature>
<evidence type="ECO:0000256" key="4">
    <source>
        <dbReference type="PROSITE-ProRule" id="PRU00108"/>
    </source>
</evidence>
<feature type="compositionally biased region" description="Polar residues" evidence="6">
    <location>
        <begin position="869"/>
        <end position="884"/>
    </location>
</feature>
<organism evidence="10 11">
    <name type="scientific">Cucurbita moschata</name>
    <name type="common">Winter crookneck squash</name>
    <name type="synonym">Cucurbita pepo var. moschata</name>
    <dbReference type="NCBI Taxonomy" id="3662"/>
    <lineage>
        <taxon>Eukaryota</taxon>
        <taxon>Viridiplantae</taxon>
        <taxon>Streptophyta</taxon>
        <taxon>Embryophyta</taxon>
        <taxon>Tracheophyta</taxon>
        <taxon>Spermatophyta</taxon>
        <taxon>Magnoliopsida</taxon>
        <taxon>eudicotyledons</taxon>
        <taxon>Gunneridae</taxon>
        <taxon>Pentapetalae</taxon>
        <taxon>rosids</taxon>
        <taxon>fabids</taxon>
        <taxon>Cucurbitales</taxon>
        <taxon>Cucurbitaceae</taxon>
        <taxon>Cucurbiteae</taxon>
        <taxon>Cucurbita</taxon>
    </lineage>
</organism>
<comment type="subcellular location">
    <subcellularLocation>
        <location evidence="1 4 5">Nucleus</location>
    </subcellularLocation>
</comment>
<feature type="domain" description="DDT" evidence="8">
    <location>
        <begin position="533"/>
        <end position="592"/>
    </location>
</feature>
<dbReference type="GeneID" id="111433910"/>
<feature type="region of interest" description="Disordered" evidence="6">
    <location>
        <begin position="368"/>
        <end position="411"/>
    </location>
</feature>
<dbReference type="GO" id="GO:0005634">
    <property type="term" value="C:nucleus"/>
    <property type="evidence" value="ECO:0007669"/>
    <property type="project" value="UniProtKB-SubCell"/>
</dbReference>
<dbReference type="PROSITE" id="PS50827">
    <property type="entry name" value="DDT"/>
    <property type="match status" value="1"/>
</dbReference>
<evidence type="ECO:0000256" key="2">
    <source>
        <dbReference type="ARBA" id="ARBA00023163"/>
    </source>
</evidence>
<keyword evidence="2" id="KW-0804">Transcription</keyword>
<dbReference type="Pfam" id="PF15612">
    <property type="entry name" value="WHIM1"/>
    <property type="match status" value="1"/>
</dbReference>
<dbReference type="Proteomes" id="UP000504609">
    <property type="component" value="Unplaced"/>
</dbReference>
<dbReference type="GO" id="GO:0006357">
    <property type="term" value="P:regulation of transcription by RNA polymerase II"/>
    <property type="evidence" value="ECO:0007669"/>
    <property type="project" value="InterPro"/>
</dbReference>
<keyword evidence="4 5" id="KW-0238">DNA-binding</keyword>
<dbReference type="InterPro" id="IPR001356">
    <property type="entry name" value="HD"/>
</dbReference>
<evidence type="ECO:0000313" key="11">
    <source>
        <dbReference type="RefSeq" id="XP_022926947.1"/>
    </source>
</evidence>
<dbReference type="Gene3D" id="1.10.10.60">
    <property type="entry name" value="Homeodomain-like"/>
    <property type="match status" value="1"/>
</dbReference>
<evidence type="ECO:0000256" key="6">
    <source>
        <dbReference type="SAM" id="MobiDB-lite"/>
    </source>
</evidence>
<feature type="DNA-binding region" description="Homeobox" evidence="4">
    <location>
        <begin position="29"/>
        <end position="88"/>
    </location>
</feature>
<dbReference type="InterPro" id="IPR028941">
    <property type="entry name" value="WHIM2_dom"/>
</dbReference>
<dbReference type="PROSITE" id="PS50071">
    <property type="entry name" value="HOMEOBOX_2"/>
    <property type="match status" value="1"/>
</dbReference>
<dbReference type="PANTHER" id="PTHR36968:SF13">
    <property type="entry name" value="HOMEOBOX-DDT DOMAIN PROTEIN RLT1"/>
    <property type="match status" value="1"/>
</dbReference>
<feature type="domain" description="HTH HARE-type" evidence="9">
    <location>
        <begin position="714"/>
        <end position="783"/>
    </location>
</feature>
<feature type="region of interest" description="Disordered" evidence="6">
    <location>
        <begin position="1579"/>
        <end position="1598"/>
    </location>
</feature>
<reference evidence="11" key="1">
    <citation type="submission" date="2025-08" db="UniProtKB">
        <authorList>
            <consortium name="RefSeq"/>
        </authorList>
    </citation>
    <scope>IDENTIFICATION</scope>
    <source>
        <tissue evidence="11">Young leaves</tissue>
    </source>
</reference>
<feature type="region of interest" description="Disordered" evidence="6">
    <location>
        <begin position="1"/>
        <end position="38"/>
    </location>
</feature>
<dbReference type="InterPro" id="IPR044977">
    <property type="entry name" value="RLT1-3"/>
</dbReference>
<proteinExistence type="predicted"/>
<sequence length="1734" mass="196490">MEAAASDGGNHNLNNDNINKISNSSEGLSRPKRQMKTPFQLETLEKAFALETYPSESTRAELSEKLGLTDRQLQMWFCHRRLKDKKEPAKKPRNVVPALPDSPIDELRVVAEPGSDYASGSGSGSSPFGDVGLRNVASGSGGEDMPMTRRYYEPSRSIMELRAIACVESQLGEPLREDGPIIGIEFDSLPPDAFGAPLVAEQQKRSGHLYGDKYDQRDAKSNKATARAFPEYSFMPDQSRIRADAYGPVAQSHYPDSLVEVSAARTPSFLLGREQLNRSHNYHGQVSRVRLLSQQEQQGVAVPSPADDNTFVPASIRNPIVAQEDSYMLPDGQVFPNDVIIRMERKRKSEEARLNKEAEAHEIRMRKELEKQDNLRKKSEERMRKEMEKQDRERRKEEERLQREKQREVERLKREERRELERREKFLQREYLKAEKRRQKEAIRKEKEAVRRKAAIEKATARRIARESMELIEDEQLELMEIAAANKGLSSILSLDHDTLQNLESFRDYLGAFPPKSVQLKKPFSIQPWINSEENIGNLLMVWRFFITFSDVLELWPFTLDEFVQALHDYDSRLLGEIHICLLRLIVKDIEDVARTPSAGLGMNQIGVANTGGGHPQIVEGAYAWGFDICNWQKHLNPLTWPEIFRQLALSAGFGPQLKRSLAWSEMRSNDEAKCGEDVVSTLRNGSAAENAFSIMQEKGLLAPRRSRHRLTPGTVKFAAFHVLSLEGSEGLTVLELAEKIQRSGLRDLSTSRTPEASISVALTRDTKLFERIAPSTYRVRAPYRKDPDDAEDLLSVARKKIQVFQNGFLAGEDADDVERDEESECDDVDEDPEVDDGATTSLMNEDVSKGDANLRVENENSCHDIDGNPQNEIAKNIPSSPLSGSKDTKYLNIPTEQHAAVDGTTVTDLDQENMEIDESKEGESWIQGLTEGEYHDLSVEERLNALIALTSIANEGNSIRLVLEDRLEAANAVKKQMLAEAQIDKSRLKEEIITKSDFPIHIVSKVETELNGSAMEDGQSPFPVADNQNNETTLCTAENLGSVPNERATLVPDFFPVPDNFLAQQCGHASKRSRSQLKSYIAHRAEEMYTYRSLPLGRDRRRNRYWQFVASSSSNDPGSGRIFVEMYDGKWMLIDSEEGFDALSMALDTRGVRESHLRIMLQMIETSFKENVRRNLQCVNVMVQSRITPKNENDESSSSPDCNASFNSPSSTVCGLNLDTTITSSSFRIELGRNENEKKAAFKRYQDLQRWMLRECFSTSTLCAMEFGEKRCTPLLDICDSCLCLFDSQHSHCSSCHQTYGTSENDTNFLEHECHCTRERKSYHWDTHALDASLPLKSRLLKALLAFIEVHVPSEAFQLFWTEHRKDWGVRMKLSSTIEELLQILTLFESVIKRDFLKSDFTTTDEHLSSCSISRNVIHDAADIGSVLTLPWIPRTSAAVALRLCEIDVSIYYIGCEKPEPDQYKEIGEHVNFPSRFVQIKNENELDYDGLMKQENLADPKSLRNSYKRGGRRSRDHGRRKRWQKKVNGSKPSRVRPNVKSNEKMNEEQRELGQGMQVLGVRGPRTVRKRRAENSIPDEGLLGLVPSSSTQNIDESPKDYIGEWEDEKMDRFVDMEDDENVMEDGENEEDEENVNNVEPMDSDEDAQEVGYEQGSWEYGIDNGTSNRWNGDLGVASDEEDVELSEDYNGTEEGGNDFGEEELDDDTSVESDCSPNRIGNNGGRESPVSDDYSD</sequence>
<evidence type="ECO:0000259" key="8">
    <source>
        <dbReference type="PROSITE" id="PS50827"/>
    </source>
</evidence>
<feature type="region of interest" description="Disordered" evidence="6">
    <location>
        <begin position="1492"/>
        <end position="1554"/>
    </location>
</feature>
<keyword evidence="3 4" id="KW-0539">Nucleus</keyword>
<dbReference type="Pfam" id="PF00046">
    <property type="entry name" value="Homeodomain"/>
    <property type="match status" value="1"/>
</dbReference>
<dbReference type="PROSITE" id="PS51913">
    <property type="entry name" value="HTH_HARE"/>
    <property type="match status" value="1"/>
</dbReference>
<accession>A0A6J1EFR9</accession>
<dbReference type="SMART" id="SM00571">
    <property type="entry name" value="DDT"/>
    <property type="match status" value="1"/>
</dbReference>
<feature type="domain" description="Homeobox" evidence="7">
    <location>
        <begin position="27"/>
        <end position="87"/>
    </location>
</feature>
<evidence type="ECO:0000256" key="1">
    <source>
        <dbReference type="ARBA" id="ARBA00004123"/>
    </source>
</evidence>
<evidence type="ECO:0000259" key="7">
    <source>
        <dbReference type="PROSITE" id="PS50071"/>
    </source>
</evidence>
<keyword evidence="10" id="KW-1185">Reference proteome</keyword>